<evidence type="ECO:0000313" key="2">
    <source>
        <dbReference type="EMBL" id="PWE17862.1"/>
    </source>
</evidence>
<dbReference type="EMBL" id="QEXV01000003">
    <property type="protein sequence ID" value="PWE17862.1"/>
    <property type="molecule type" value="Genomic_DNA"/>
</dbReference>
<gene>
    <name evidence="2" type="ORF">DDZ18_07915</name>
</gene>
<dbReference type="InterPro" id="IPR011727">
    <property type="entry name" value="CHP02117"/>
</dbReference>
<organism evidence="2 3">
    <name type="scientific">Marinicauda salina</name>
    <dbReference type="NCBI Taxonomy" id="2135793"/>
    <lineage>
        <taxon>Bacteria</taxon>
        <taxon>Pseudomonadati</taxon>
        <taxon>Pseudomonadota</taxon>
        <taxon>Alphaproteobacteria</taxon>
        <taxon>Maricaulales</taxon>
        <taxon>Maricaulaceae</taxon>
        <taxon>Marinicauda</taxon>
    </lineage>
</organism>
<dbReference type="AlphaFoldDB" id="A0A2U2BV35"/>
<feature type="signal peptide" evidence="1">
    <location>
        <begin position="1"/>
        <end position="25"/>
    </location>
</feature>
<protein>
    <recommendedName>
        <fullName evidence="4">DUF2459 domain-containing protein</fullName>
    </recommendedName>
</protein>
<comment type="caution">
    <text evidence="2">The sequence shown here is derived from an EMBL/GenBank/DDBJ whole genome shotgun (WGS) entry which is preliminary data.</text>
</comment>
<evidence type="ECO:0000313" key="3">
    <source>
        <dbReference type="Proteomes" id="UP000245168"/>
    </source>
</evidence>
<keyword evidence="3" id="KW-1185">Reference proteome</keyword>
<reference evidence="3" key="1">
    <citation type="submission" date="2018-05" db="EMBL/GenBank/DDBJ databases">
        <authorList>
            <person name="Liu B.-T."/>
        </authorList>
    </citation>
    <scope>NUCLEOTIDE SEQUENCE [LARGE SCALE GENOMIC DNA]</scope>
    <source>
        <strain evidence="3">WD6-1</strain>
    </source>
</reference>
<sequence>MRVSAIARRPGLLALVGVMILAACAGSADRPPPPGPGDCAMIAVSAGGWHTEIHLPARAVAPASPLRRLYPDAAWYAVGWGDAEAFRRGITPVSAVTALAWPTPSVLHVAAFDRPPDEALNREFVDVAVSEAGLARLAAEIDAAFALDEAGAPRPAGAGWYGPDSGFVHAAPRYHLFHTCNVWTAARLSEAGAPAGAPGTHLLPRSLMRRLSARAAGDCAAFEADAVSP</sequence>
<proteinExistence type="predicted"/>
<keyword evidence="1" id="KW-0732">Signal</keyword>
<name>A0A2U2BV35_9PROT</name>
<dbReference type="PROSITE" id="PS51257">
    <property type="entry name" value="PROKAR_LIPOPROTEIN"/>
    <property type="match status" value="1"/>
</dbReference>
<dbReference type="RefSeq" id="WP_109253093.1">
    <property type="nucleotide sequence ID" value="NZ_QEXV01000003.1"/>
</dbReference>
<evidence type="ECO:0000256" key="1">
    <source>
        <dbReference type="SAM" id="SignalP"/>
    </source>
</evidence>
<evidence type="ECO:0008006" key="4">
    <source>
        <dbReference type="Google" id="ProtNLM"/>
    </source>
</evidence>
<dbReference type="Proteomes" id="UP000245168">
    <property type="component" value="Unassembled WGS sequence"/>
</dbReference>
<accession>A0A2U2BV35</accession>
<dbReference type="OrthoDB" id="211174at2"/>
<dbReference type="Pfam" id="PF09601">
    <property type="entry name" value="DUF2459"/>
    <property type="match status" value="1"/>
</dbReference>
<feature type="chain" id="PRO_5015570827" description="DUF2459 domain-containing protein" evidence="1">
    <location>
        <begin position="26"/>
        <end position="229"/>
    </location>
</feature>